<dbReference type="Proteomes" id="UP001458880">
    <property type="component" value="Unassembled WGS sequence"/>
</dbReference>
<evidence type="ECO:0000313" key="1">
    <source>
        <dbReference type="EMBL" id="KAK9729247.1"/>
    </source>
</evidence>
<accession>A0AAW1L6I8</accession>
<dbReference type="EMBL" id="JASPKY010000162">
    <property type="protein sequence ID" value="KAK9729247.1"/>
    <property type="molecule type" value="Genomic_DNA"/>
</dbReference>
<name>A0AAW1L6I8_POPJA</name>
<reference evidence="1 2" key="1">
    <citation type="journal article" date="2024" name="BMC Genomics">
        <title>De novo assembly and annotation of Popillia japonica's genome with initial clues to its potential as an invasive pest.</title>
        <authorList>
            <person name="Cucini C."/>
            <person name="Boschi S."/>
            <person name="Funari R."/>
            <person name="Cardaioli E."/>
            <person name="Iannotti N."/>
            <person name="Marturano G."/>
            <person name="Paoli F."/>
            <person name="Bruttini M."/>
            <person name="Carapelli A."/>
            <person name="Frati F."/>
            <person name="Nardi F."/>
        </authorList>
    </citation>
    <scope>NUCLEOTIDE SEQUENCE [LARGE SCALE GENOMIC DNA]</scope>
    <source>
        <strain evidence="1">DMR45628</strain>
    </source>
</reference>
<protein>
    <recommendedName>
        <fullName evidence="3">Reverse transcriptase</fullName>
    </recommendedName>
</protein>
<proteinExistence type="predicted"/>
<sequence length="134" mass="15686">MTELERESHSKCTEIIKEAYKNSTSGSSKGSRSAPYWWNEDISQMRSQCTAARRKYAKTNGKERREEERQRAHLLYRDSKRALRKLIRISKREHWKRLCSDLNRDIWGDGYKIAVKGLKNFTPGAISVCDLLGY</sequence>
<evidence type="ECO:0008006" key="3">
    <source>
        <dbReference type="Google" id="ProtNLM"/>
    </source>
</evidence>
<gene>
    <name evidence="1" type="ORF">QE152_g16026</name>
</gene>
<comment type="caution">
    <text evidence="1">The sequence shown here is derived from an EMBL/GenBank/DDBJ whole genome shotgun (WGS) entry which is preliminary data.</text>
</comment>
<dbReference type="AlphaFoldDB" id="A0AAW1L6I8"/>
<organism evidence="1 2">
    <name type="scientific">Popillia japonica</name>
    <name type="common">Japanese beetle</name>
    <dbReference type="NCBI Taxonomy" id="7064"/>
    <lineage>
        <taxon>Eukaryota</taxon>
        <taxon>Metazoa</taxon>
        <taxon>Ecdysozoa</taxon>
        <taxon>Arthropoda</taxon>
        <taxon>Hexapoda</taxon>
        <taxon>Insecta</taxon>
        <taxon>Pterygota</taxon>
        <taxon>Neoptera</taxon>
        <taxon>Endopterygota</taxon>
        <taxon>Coleoptera</taxon>
        <taxon>Polyphaga</taxon>
        <taxon>Scarabaeiformia</taxon>
        <taxon>Scarabaeidae</taxon>
        <taxon>Rutelinae</taxon>
        <taxon>Popillia</taxon>
    </lineage>
</organism>
<keyword evidence="2" id="KW-1185">Reference proteome</keyword>
<evidence type="ECO:0000313" key="2">
    <source>
        <dbReference type="Proteomes" id="UP001458880"/>
    </source>
</evidence>